<organism evidence="6 7">
    <name type="scientific">Caulifigura coniformis</name>
    <dbReference type="NCBI Taxonomy" id="2527983"/>
    <lineage>
        <taxon>Bacteria</taxon>
        <taxon>Pseudomonadati</taxon>
        <taxon>Planctomycetota</taxon>
        <taxon>Planctomycetia</taxon>
        <taxon>Planctomycetales</taxon>
        <taxon>Planctomycetaceae</taxon>
        <taxon>Caulifigura</taxon>
    </lineage>
</organism>
<dbReference type="AlphaFoldDB" id="A0A517SD60"/>
<proteinExistence type="inferred from homology"/>
<evidence type="ECO:0000313" key="7">
    <source>
        <dbReference type="Proteomes" id="UP000315700"/>
    </source>
</evidence>
<dbReference type="KEGG" id="ccos:Pan44_20850"/>
<dbReference type="Proteomes" id="UP000315700">
    <property type="component" value="Chromosome"/>
</dbReference>
<evidence type="ECO:0000259" key="5">
    <source>
        <dbReference type="Pfam" id="PF16347"/>
    </source>
</evidence>
<keyword evidence="7" id="KW-1185">Reference proteome</keyword>
<feature type="region of interest" description="Disordered" evidence="3">
    <location>
        <begin position="496"/>
        <end position="534"/>
    </location>
</feature>
<dbReference type="InParanoid" id="A0A517SD60"/>
<feature type="domain" description="N-sulphoglucosamine sulphohydrolase C-terminal" evidence="5">
    <location>
        <begin position="341"/>
        <end position="493"/>
    </location>
</feature>
<dbReference type="OrthoDB" id="237120at2"/>
<dbReference type="PROSITE" id="PS00523">
    <property type="entry name" value="SULFATASE_1"/>
    <property type="match status" value="1"/>
</dbReference>
<keyword evidence="4" id="KW-0732">Signal</keyword>
<dbReference type="PANTHER" id="PTHR43108">
    <property type="entry name" value="N-ACETYLGLUCOSAMINE-6-SULFATASE FAMILY MEMBER"/>
    <property type="match status" value="1"/>
</dbReference>
<dbReference type="InterPro" id="IPR032506">
    <property type="entry name" value="SGSH_C"/>
</dbReference>
<evidence type="ECO:0000313" key="6">
    <source>
        <dbReference type="EMBL" id="QDT54058.1"/>
    </source>
</evidence>
<dbReference type="SUPFAM" id="SSF53649">
    <property type="entry name" value="Alkaline phosphatase-like"/>
    <property type="match status" value="1"/>
</dbReference>
<dbReference type="CDD" id="cd16031">
    <property type="entry name" value="G6S_like"/>
    <property type="match status" value="1"/>
</dbReference>
<name>A0A517SD60_9PLAN</name>
<feature type="chain" id="PRO_5021753718" evidence="4">
    <location>
        <begin position="21"/>
        <end position="534"/>
    </location>
</feature>
<dbReference type="InterPro" id="IPR024607">
    <property type="entry name" value="Sulfatase_CS"/>
</dbReference>
<dbReference type="RefSeq" id="WP_145029791.1">
    <property type="nucleotide sequence ID" value="NZ_CP036271.1"/>
</dbReference>
<evidence type="ECO:0000256" key="3">
    <source>
        <dbReference type="SAM" id="MobiDB-lite"/>
    </source>
</evidence>
<feature type="signal peptide" evidence="4">
    <location>
        <begin position="1"/>
        <end position="20"/>
    </location>
</feature>
<protein>
    <submittedName>
        <fullName evidence="6">Arylsulfatase</fullName>
        <ecNumber evidence="6">3.1.6.1</ecNumber>
    </submittedName>
</protein>
<reference evidence="6 7" key="1">
    <citation type="submission" date="2019-02" db="EMBL/GenBank/DDBJ databases">
        <title>Deep-cultivation of Planctomycetes and their phenomic and genomic characterization uncovers novel biology.</title>
        <authorList>
            <person name="Wiegand S."/>
            <person name="Jogler M."/>
            <person name="Boedeker C."/>
            <person name="Pinto D."/>
            <person name="Vollmers J."/>
            <person name="Rivas-Marin E."/>
            <person name="Kohn T."/>
            <person name="Peeters S.H."/>
            <person name="Heuer A."/>
            <person name="Rast P."/>
            <person name="Oberbeckmann S."/>
            <person name="Bunk B."/>
            <person name="Jeske O."/>
            <person name="Meyerdierks A."/>
            <person name="Storesund J.E."/>
            <person name="Kallscheuer N."/>
            <person name="Luecker S."/>
            <person name="Lage O.M."/>
            <person name="Pohl T."/>
            <person name="Merkel B.J."/>
            <person name="Hornburger P."/>
            <person name="Mueller R.-W."/>
            <person name="Bruemmer F."/>
            <person name="Labrenz M."/>
            <person name="Spormann A.M."/>
            <person name="Op den Camp H."/>
            <person name="Overmann J."/>
            <person name="Amann R."/>
            <person name="Jetten M.S.M."/>
            <person name="Mascher T."/>
            <person name="Medema M.H."/>
            <person name="Devos D.P."/>
            <person name="Kaster A.-K."/>
            <person name="Ovreas L."/>
            <person name="Rohde M."/>
            <person name="Galperin M.Y."/>
            <person name="Jogler C."/>
        </authorList>
    </citation>
    <scope>NUCLEOTIDE SEQUENCE [LARGE SCALE GENOMIC DNA]</scope>
    <source>
        <strain evidence="6 7">Pan44</strain>
    </source>
</reference>
<accession>A0A517SD60</accession>
<comment type="similarity">
    <text evidence="1">Belongs to the sulfatase family.</text>
</comment>
<dbReference type="Gene3D" id="3.40.720.10">
    <property type="entry name" value="Alkaline Phosphatase, subunit A"/>
    <property type="match status" value="1"/>
</dbReference>
<dbReference type="GO" id="GO:0004065">
    <property type="term" value="F:arylsulfatase activity"/>
    <property type="evidence" value="ECO:0007669"/>
    <property type="project" value="UniProtKB-EC"/>
</dbReference>
<dbReference type="EMBL" id="CP036271">
    <property type="protein sequence ID" value="QDT54058.1"/>
    <property type="molecule type" value="Genomic_DNA"/>
</dbReference>
<dbReference type="Pfam" id="PF16347">
    <property type="entry name" value="SGSH_C"/>
    <property type="match status" value="1"/>
</dbReference>
<evidence type="ECO:0000256" key="4">
    <source>
        <dbReference type="SAM" id="SignalP"/>
    </source>
</evidence>
<evidence type="ECO:0000256" key="2">
    <source>
        <dbReference type="ARBA" id="ARBA00022801"/>
    </source>
</evidence>
<evidence type="ECO:0000256" key="1">
    <source>
        <dbReference type="ARBA" id="ARBA00008779"/>
    </source>
</evidence>
<keyword evidence="2 6" id="KW-0378">Hydrolase</keyword>
<dbReference type="PROSITE" id="PS00149">
    <property type="entry name" value="SULFATASE_2"/>
    <property type="match status" value="1"/>
</dbReference>
<dbReference type="EC" id="3.1.6.1" evidence="6"/>
<gene>
    <name evidence="6" type="ORF">Pan44_20850</name>
</gene>
<sequence length="534" mass="61377" precursor="true">MNRVALLFLVTAGLAGEALAAAEQASASSKPNILFIFTDDLAYQAISTYGDERNLLETPGIDRIAKEGMRFDRCLVTNSICGPSRATILTGKYSHMNGFYNNSNSRFDGSQTTFPKLLQKGGYSTAIVGKWHLMTDPTGFDYWHILPGQGVYYNPPMIDNGERVKHQGYTTDIITDLSIDWLKKRDKSKPFLMMTQHKAPHREWSPPLRLLGWDKDRKYPEPPTLFDDYEGRSKAVSDHDMGIDRTFTDLDAKLVVPGSLNEEQKAEWNKYYEPRNEEFRKQNLSGRDLVRWRYNRYMHDYLGCVKAVDENVARLLDFLDKEGLAENTIVVFSSDQGFYLGEHGWFDKRWIFEESLKTPLLVRWPGLTKPGSSTKEIVSLIDFAETFLDAAGIESPAEMQGRSLKALCAGQTPADWRKSLYYHYYEYPVPHRVRPHYGVITDRYKLIHYYKPDVNDWELLDREKDPLEVKNFYNDPAYAETVKKLHAEVERLKVEVKETEAPPRQAYGNRPFEGEPVKPGQPNARPNANRRKAS</sequence>
<dbReference type="PANTHER" id="PTHR43108:SF6">
    <property type="entry name" value="N-SULPHOGLUCOSAMINE SULPHOHYDROLASE"/>
    <property type="match status" value="1"/>
</dbReference>
<dbReference type="InterPro" id="IPR017850">
    <property type="entry name" value="Alkaline_phosphatase_core_sf"/>
</dbReference>